<dbReference type="Pfam" id="PF13440">
    <property type="entry name" value="Polysacc_synt_3"/>
    <property type="match status" value="1"/>
</dbReference>
<comment type="similarity">
    <text evidence="2">Belongs to the polysaccharide synthase family.</text>
</comment>
<feature type="transmembrane region" description="Helical" evidence="7">
    <location>
        <begin position="20"/>
        <end position="41"/>
    </location>
</feature>
<feature type="transmembrane region" description="Helical" evidence="7">
    <location>
        <begin position="334"/>
        <end position="353"/>
    </location>
</feature>
<dbReference type="KEGG" id="ctak:4412677_01090"/>
<keyword evidence="3" id="KW-1003">Cell membrane</keyword>
<gene>
    <name evidence="8" type="ORF">SAMEA4412677_01090</name>
</gene>
<dbReference type="PANTHER" id="PTHR30250">
    <property type="entry name" value="PST FAMILY PREDICTED COLANIC ACID TRANSPORTER"/>
    <property type="match status" value="1"/>
</dbReference>
<organism evidence="8 9">
    <name type="scientific">Chryseobacterium taklimakanense</name>
    <dbReference type="NCBI Taxonomy" id="536441"/>
    <lineage>
        <taxon>Bacteria</taxon>
        <taxon>Pseudomonadati</taxon>
        <taxon>Bacteroidota</taxon>
        <taxon>Flavobacteriia</taxon>
        <taxon>Flavobacteriales</taxon>
        <taxon>Weeksellaceae</taxon>
        <taxon>Chryseobacterium group</taxon>
        <taxon>Chryseobacterium</taxon>
    </lineage>
</organism>
<reference evidence="8 9" key="1">
    <citation type="submission" date="2017-06" db="EMBL/GenBank/DDBJ databases">
        <authorList>
            <consortium name="Pathogen Informatics"/>
        </authorList>
    </citation>
    <scope>NUCLEOTIDE SEQUENCE [LARGE SCALE GENOMIC DNA]</scope>
    <source>
        <strain evidence="8 9">NCTC13490</strain>
    </source>
</reference>
<feature type="transmembrane region" description="Helical" evidence="7">
    <location>
        <begin position="303"/>
        <end position="322"/>
    </location>
</feature>
<evidence type="ECO:0000256" key="7">
    <source>
        <dbReference type="SAM" id="Phobius"/>
    </source>
</evidence>
<evidence type="ECO:0000313" key="8">
    <source>
        <dbReference type="EMBL" id="SNV42455.1"/>
    </source>
</evidence>
<evidence type="ECO:0000256" key="4">
    <source>
        <dbReference type="ARBA" id="ARBA00022692"/>
    </source>
</evidence>
<feature type="transmembrane region" description="Helical" evidence="7">
    <location>
        <begin position="84"/>
        <end position="105"/>
    </location>
</feature>
<feature type="transmembrane region" description="Helical" evidence="7">
    <location>
        <begin position="180"/>
        <end position="197"/>
    </location>
</feature>
<feature type="transmembrane region" description="Helical" evidence="7">
    <location>
        <begin position="239"/>
        <end position="259"/>
    </location>
</feature>
<evidence type="ECO:0000256" key="5">
    <source>
        <dbReference type="ARBA" id="ARBA00022989"/>
    </source>
</evidence>
<proteinExistence type="inferred from homology"/>
<keyword evidence="9" id="KW-1185">Reference proteome</keyword>
<keyword evidence="6 7" id="KW-0472">Membrane</keyword>
<feature type="transmembrane region" description="Helical" evidence="7">
    <location>
        <begin position="125"/>
        <end position="143"/>
    </location>
</feature>
<evidence type="ECO:0000256" key="3">
    <source>
        <dbReference type="ARBA" id="ARBA00022475"/>
    </source>
</evidence>
<feature type="transmembrane region" description="Helical" evidence="7">
    <location>
        <begin position="47"/>
        <end position="63"/>
    </location>
</feature>
<dbReference type="InterPro" id="IPR050833">
    <property type="entry name" value="Poly_Biosynth_Transport"/>
</dbReference>
<dbReference type="Proteomes" id="UP000215196">
    <property type="component" value="Chromosome 1"/>
</dbReference>
<protein>
    <submittedName>
        <fullName evidence="8">Colanic acid exporter</fullName>
    </submittedName>
</protein>
<dbReference type="EMBL" id="LT906465">
    <property type="protein sequence ID" value="SNV42455.1"/>
    <property type="molecule type" value="Genomic_DNA"/>
</dbReference>
<comment type="subcellular location">
    <subcellularLocation>
        <location evidence="1">Cell membrane</location>
        <topology evidence="1">Multi-pass membrane protein</topology>
    </subcellularLocation>
</comment>
<dbReference type="AlphaFoldDB" id="A0A239X6W9"/>
<dbReference type="GO" id="GO:0005886">
    <property type="term" value="C:plasma membrane"/>
    <property type="evidence" value="ECO:0007669"/>
    <property type="project" value="UniProtKB-SubCell"/>
</dbReference>
<evidence type="ECO:0000256" key="6">
    <source>
        <dbReference type="ARBA" id="ARBA00023136"/>
    </source>
</evidence>
<dbReference type="PANTHER" id="PTHR30250:SF10">
    <property type="entry name" value="LIPOPOLYSACCHARIDE BIOSYNTHESIS PROTEIN WZXC"/>
    <property type="match status" value="1"/>
</dbReference>
<sequence>MRQRLRNLAKNDFLRNVTTLAAGTIISQIVVVAVSPLLSRLFTVEDFGALSIFTSFTVFLAVVSTGRYEFAIGLPEDDNQAKKIVKLIFCIGAYVSVFYFLAIIVLREVLKINDPTGFLSYKEAYIAPFYILCIAIYSALSYWNQRYKRYKSITIANSLQVISTAFSSIVFGLLGLHSGMIWALLVGIVAAIFYFVLRDTTIFSQVLKQKEIKQVAIHYSSFPRYMIFSDLSLSASQQFIPIVFSVFYGATVVGLFSMANRMLRLPNIIITSAIGNVFRNDAIDSFRERGNCTSLYWSTFKKLIAMSFPIYFLLFILSPWLFEFVFGPEWYEAGVYARIICVFLFFEFVASPLNSLFYIRDRQKLFMMLQVFNTFFGGVGIYMGYRFCNNPYYSLMFFSASSIIFNIIFLWKTKKLSNEE</sequence>
<evidence type="ECO:0000256" key="2">
    <source>
        <dbReference type="ARBA" id="ARBA00007430"/>
    </source>
</evidence>
<accession>A0A239X6W9</accession>
<keyword evidence="4 7" id="KW-0812">Transmembrane</keyword>
<evidence type="ECO:0000313" key="9">
    <source>
        <dbReference type="Proteomes" id="UP000215196"/>
    </source>
</evidence>
<dbReference type="RefSeq" id="WP_157727373.1">
    <property type="nucleotide sequence ID" value="NZ_LT906465.1"/>
</dbReference>
<name>A0A239X6W9_9FLAO</name>
<evidence type="ECO:0000256" key="1">
    <source>
        <dbReference type="ARBA" id="ARBA00004651"/>
    </source>
</evidence>
<feature type="transmembrane region" description="Helical" evidence="7">
    <location>
        <begin position="391"/>
        <end position="411"/>
    </location>
</feature>
<feature type="transmembrane region" description="Helical" evidence="7">
    <location>
        <begin position="365"/>
        <end position="385"/>
    </location>
</feature>
<keyword evidence="5 7" id="KW-1133">Transmembrane helix</keyword>